<feature type="domain" description="Chitin-binding type-2" evidence="2">
    <location>
        <begin position="145"/>
        <end position="201"/>
    </location>
</feature>
<dbReference type="Gene3D" id="2.170.140.10">
    <property type="entry name" value="Chitin binding domain"/>
    <property type="match status" value="1"/>
</dbReference>
<organism evidence="3 4">
    <name type="scientific">Desmophyllum pertusum</name>
    <dbReference type="NCBI Taxonomy" id="174260"/>
    <lineage>
        <taxon>Eukaryota</taxon>
        <taxon>Metazoa</taxon>
        <taxon>Cnidaria</taxon>
        <taxon>Anthozoa</taxon>
        <taxon>Hexacorallia</taxon>
        <taxon>Scleractinia</taxon>
        <taxon>Caryophylliina</taxon>
        <taxon>Caryophylliidae</taxon>
        <taxon>Desmophyllum</taxon>
    </lineage>
</organism>
<dbReference type="InterPro" id="IPR036508">
    <property type="entry name" value="Chitin-bd_dom_sf"/>
</dbReference>
<dbReference type="GO" id="GO:0008061">
    <property type="term" value="F:chitin binding"/>
    <property type="evidence" value="ECO:0007669"/>
    <property type="project" value="InterPro"/>
</dbReference>
<feature type="region of interest" description="Disordered" evidence="1">
    <location>
        <begin position="207"/>
        <end position="231"/>
    </location>
</feature>
<dbReference type="InterPro" id="IPR036749">
    <property type="entry name" value="Expansin_CBD_sf"/>
</dbReference>
<dbReference type="GO" id="GO:0005576">
    <property type="term" value="C:extracellular region"/>
    <property type="evidence" value="ECO:0007669"/>
    <property type="project" value="InterPro"/>
</dbReference>
<feature type="compositionally biased region" description="Pro residues" evidence="1">
    <location>
        <begin position="108"/>
        <end position="123"/>
    </location>
</feature>
<dbReference type="SUPFAM" id="SSF57625">
    <property type="entry name" value="Invertebrate chitin-binding proteins"/>
    <property type="match status" value="1"/>
</dbReference>
<feature type="compositionally biased region" description="Gly residues" evidence="1">
    <location>
        <begin position="125"/>
        <end position="142"/>
    </location>
</feature>
<dbReference type="Gene3D" id="2.60.40.760">
    <property type="entry name" value="Expansin, cellulose-binding-like domain"/>
    <property type="match status" value="1"/>
</dbReference>
<sequence>MFRVPVAGIEVVKNGKYYCLKRTSDNYFTGDGLGKVELPLKVRVTAVTGEQREAVLPSMSVSDILTDEQFSGFAAGPGPSSIKCAGQGNKPPYPPGGMAPGGGGGGLGPPPSPPPPSPAPSPVPTGGGGGITASGTASGGGAAGSDFCRNRKGGLYLDPDDCAGFIICNIGKAHRQKCAPPQLFRADSKNCDLPDRVDCGSRPRLYGDKRSDHNGHMKPSVAAASQGNKMF</sequence>
<evidence type="ECO:0000313" key="4">
    <source>
        <dbReference type="Proteomes" id="UP001163046"/>
    </source>
</evidence>
<dbReference type="AlphaFoldDB" id="A0A9X0CIA4"/>
<dbReference type="EMBL" id="MU827330">
    <property type="protein sequence ID" value="KAJ7354971.1"/>
    <property type="molecule type" value="Genomic_DNA"/>
</dbReference>
<dbReference type="PROSITE" id="PS50940">
    <property type="entry name" value="CHIT_BIND_II"/>
    <property type="match status" value="1"/>
</dbReference>
<comment type="caution">
    <text evidence="3">The sequence shown here is derived from an EMBL/GenBank/DDBJ whole genome shotgun (WGS) entry which is preliminary data.</text>
</comment>
<dbReference type="SMART" id="SM00494">
    <property type="entry name" value="ChtBD2"/>
    <property type="match status" value="1"/>
</dbReference>
<dbReference type="Pfam" id="PF01607">
    <property type="entry name" value="CBM_14"/>
    <property type="match status" value="1"/>
</dbReference>
<accession>A0A9X0CIA4</accession>
<feature type="compositionally biased region" description="Gly residues" evidence="1">
    <location>
        <begin position="98"/>
        <end position="107"/>
    </location>
</feature>
<proteinExistence type="predicted"/>
<protein>
    <recommendedName>
        <fullName evidence="2">Chitin-binding type-2 domain-containing protein</fullName>
    </recommendedName>
</protein>
<gene>
    <name evidence="3" type="ORF">OS493_029081</name>
</gene>
<evidence type="ECO:0000313" key="3">
    <source>
        <dbReference type="EMBL" id="KAJ7354971.1"/>
    </source>
</evidence>
<dbReference type="OrthoDB" id="5987354at2759"/>
<feature type="region of interest" description="Disordered" evidence="1">
    <location>
        <begin position="81"/>
        <end position="142"/>
    </location>
</feature>
<evidence type="ECO:0000259" key="2">
    <source>
        <dbReference type="PROSITE" id="PS50940"/>
    </source>
</evidence>
<dbReference type="InterPro" id="IPR002557">
    <property type="entry name" value="Chitin-bd_dom"/>
</dbReference>
<reference evidence="3" key="1">
    <citation type="submission" date="2023-01" db="EMBL/GenBank/DDBJ databases">
        <title>Genome assembly of the deep-sea coral Lophelia pertusa.</title>
        <authorList>
            <person name="Herrera S."/>
            <person name="Cordes E."/>
        </authorList>
    </citation>
    <scope>NUCLEOTIDE SEQUENCE</scope>
    <source>
        <strain evidence="3">USNM1676648</strain>
        <tissue evidence="3">Polyp</tissue>
    </source>
</reference>
<dbReference type="Proteomes" id="UP001163046">
    <property type="component" value="Unassembled WGS sequence"/>
</dbReference>
<evidence type="ECO:0000256" key="1">
    <source>
        <dbReference type="SAM" id="MobiDB-lite"/>
    </source>
</evidence>
<keyword evidence="4" id="KW-1185">Reference proteome</keyword>
<name>A0A9X0CIA4_9CNID</name>